<organism evidence="2 3">
    <name type="scientific">Mycolicibacterium arabiense</name>
    <dbReference type="NCBI Taxonomy" id="1286181"/>
    <lineage>
        <taxon>Bacteria</taxon>
        <taxon>Bacillati</taxon>
        <taxon>Actinomycetota</taxon>
        <taxon>Actinomycetes</taxon>
        <taxon>Mycobacteriales</taxon>
        <taxon>Mycobacteriaceae</taxon>
        <taxon>Mycolicibacterium</taxon>
    </lineage>
</organism>
<evidence type="ECO:0000313" key="3">
    <source>
        <dbReference type="Proteomes" id="UP000467428"/>
    </source>
</evidence>
<dbReference type="KEGG" id="marz:MARA_51140"/>
<dbReference type="EMBL" id="AP022593">
    <property type="protein sequence ID" value="BBY51646.1"/>
    <property type="molecule type" value="Genomic_DNA"/>
</dbReference>
<proteinExistence type="predicted"/>
<protein>
    <submittedName>
        <fullName evidence="2">Uncharacterized protein</fullName>
    </submittedName>
</protein>
<accession>A0A7I7S5S1</accession>
<feature type="chain" id="PRO_5029806375" evidence="1">
    <location>
        <begin position="29"/>
        <end position="125"/>
    </location>
</feature>
<sequence>MTPVTRMLVSGFAALAFSALGGAGIAHAEVFDDQAYSTCTALAAPGVDMDGVATSCCVENFGVPTPTRFGIGCVSAMANPAPDYRPVIFMPTRQAPPEVQSGDVALEELMKLPPMPGPPLDAPLP</sequence>
<keyword evidence="1" id="KW-0732">Signal</keyword>
<geneLocation type="plasmid" evidence="3">
    <name>pjcm18538 dna</name>
</geneLocation>
<name>A0A7I7S5S1_9MYCO</name>
<dbReference type="RefSeq" id="WP_163922599.1">
    <property type="nucleotide sequence ID" value="NZ_AP022593.1"/>
</dbReference>
<keyword evidence="3" id="KW-1185">Reference proteome</keyword>
<gene>
    <name evidence="2" type="ORF">MARA_51140</name>
</gene>
<evidence type="ECO:0000313" key="2">
    <source>
        <dbReference type="EMBL" id="BBY51646.1"/>
    </source>
</evidence>
<dbReference type="AlphaFoldDB" id="A0A7I7S5S1"/>
<dbReference type="Proteomes" id="UP000467428">
    <property type="component" value="Chromosome"/>
</dbReference>
<evidence type="ECO:0000256" key="1">
    <source>
        <dbReference type="SAM" id="SignalP"/>
    </source>
</evidence>
<reference evidence="2 3" key="1">
    <citation type="journal article" date="2019" name="Emerg. Microbes Infect.">
        <title>Comprehensive subspecies identification of 175 nontuberculous mycobacteria species based on 7547 genomic profiles.</title>
        <authorList>
            <person name="Matsumoto Y."/>
            <person name="Kinjo T."/>
            <person name="Motooka D."/>
            <person name="Nabeya D."/>
            <person name="Jung N."/>
            <person name="Uechi K."/>
            <person name="Horii T."/>
            <person name="Iida T."/>
            <person name="Fujita J."/>
            <person name="Nakamura S."/>
        </authorList>
    </citation>
    <scope>NUCLEOTIDE SEQUENCE [LARGE SCALE GENOMIC DNA]</scope>
    <source>
        <strain evidence="2 3">JCM 18538</strain>
    </source>
</reference>
<feature type="signal peptide" evidence="1">
    <location>
        <begin position="1"/>
        <end position="28"/>
    </location>
</feature>